<proteinExistence type="predicted"/>
<evidence type="ECO:0000256" key="1">
    <source>
        <dbReference type="SAM" id="SignalP"/>
    </source>
</evidence>
<protein>
    <submittedName>
        <fullName evidence="2">Uncharacterized protein</fullName>
    </submittedName>
</protein>
<dbReference type="RefSeq" id="WP_281737185.1">
    <property type="nucleotide sequence ID" value="NZ_JAKETQ010000004.1"/>
</dbReference>
<feature type="chain" id="PRO_5041363885" evidence="1">
    <location>
        <begin position="19"/>
        <end position="104"/>
    </location>
</feature>
<evidence type="ECO:0000313" key="2">
    <source>
        <dbReference type="EMBL" id="MCI0129244.1"/>
    </source>
</evidence>
<dbReference type="EMBL" id="JALAZD010000004">
    <property type="protein sequence ID" value="MCI0129244.1"/>
    <property type="molecule type" value="Genomic_DNA"/>
</dbReference>
<dbReference type="Proteomes" id="UP001156140">
    <property type="component" value="Unassembled WGS sequence"/>
</dbReference>
<reference evidence="2" key="1">
    <citation type="submission" date="2022-03" db="EMBL/GenBank/DDBJ databases">
        <title>The complete genome sequence of a Methyloterrigena soli.</title>
        <authorList>
            <person name="Zi Z."/>
        </authorList>
    </citation>
    <scope>NUCLEOTIDE SEQUENCE</scope>
    <source>
        <strain evidence="2">M48</strain>
    </source>
</reference>
<evidence type="ECO:0000313" key="3">
    <source>
        <dbReference type="Proteomes" id="UP001156140"/>
    </source>
</evidence>
<gene>
    <name evidence="2" type="ORF">ML536_20620</name>
</gene>
<name>A0AA41QR33_9HYPH</name>
<comment type="caution">
    <text evidence="2">The sequence shown here is derived from an EMBL/GenBank/DDBJ whole genome shotgun (WGS) entry which is preliminary data.</text>
</comment>
<organism evidence="2 3">
    <name type="scientific">Paradevosia shaoguanensis</name>
    <dbReference type="NCBI Taxonomy" id="1335043"/>
    <lineage>
        <taxon>Bacteria</taxon>
        <taxon>Pseudomonadati</taxon>
        <taxon>Pseudomonadota</taxon>
        <taxon>Alphaproteobacteria</taxon>
        <taxon>Hyphomicrobiales</taxon>
        <taxon>Devosiaceae</taxon>
        <taxon>Paradevosia</taxon>
    </lineage>
</organism>
<accession>A0AA41QR33</accession>
<sequence>MRAAFLVFLLSLASPALAQGLTLQLVNEASQPVSSLNLFPLDEDGEFIEDNLGGISDDVAPGTKARVRLSSECGPMLAVVMLKDASELRLNLDTCRNRTLVVRD</sequence>
<keyword evidence="1" id="KW-0732">Signal</keyword>
<keyword evidence="3" id="KW-1185">Reference proteome</keyword>
<dbReference type="AlphaFoldDB" id="A0AA41QR33"/>
<feature type="signal peptide" evidence="1">
    <location>
        <begin position="1"/>
        <end position="18"/>
    </location>
</feature>